<dbReference type="PANTHER" id="PTHR44154:SF1">
    <property type="entry name" value="QUINONE OXIDOREDUCTASE"/>
    <property type="match status" value="1"/>
</dbReference>
<dbReference type="OrthoDB" id="6382835at2759"/>
<dbReference type="GO" id="GO:0070402">
    <property type="term" value="F:NADPH binding"/>
    <property type="evidence" value="ECO:0007669"/>
    <property type="project" value="TreeGrafter"/>
</dbReference>
<dbReference type="CDD" id="cd08253">
    <property type="entry name" value="zeta_crystallin"/>
    <property type="match status" value="1"/>
</dbReference>
<dbReference type="InterPro" id="IPR013154">
    <property type="entry name" value="ADH-like_N"/>
</dbReference>
<dbReference type="AlphaFoldDB" id="A0A6A4WHF1"/>
<proteinExistence type="predicted"/>
<dbReference type="Gene3D" id="3.40.50.720">
    <property type="entry name" value="NAD(P)-binding Rossmann-like Domain"/>
    <property type="match status" value="1"/>
</dbReference>
<dbReference type="PANTHER" id="PTHR44154">
    <property type="entry name" value="QUINONE OXIDOREDUCTASE"/>
    <property type="match status" value="1"/>
</dbReference>
<dbReference type="InterPro" id="IPR036291">
    <property type="entry name" value="NAD(P)-bd_dom_sf"/>
</dbReference>
<dbReference type="SMART" id="SM00829">
    <property type="entry name" value="PKS_ER"/>
    <property type="match status" value="1"/>
</dbReference>
<dbReference type="Proteomes" id="UP000440578">
    <property type="component" value="Unassembled WGS sequence"/>
</dbReference>
<gene>
    <name evidence="3" type="primary">CRYZ</name>
    <name evidence="3" type="ORF">FJT64_003104</name>
</gene>
<dbReference type="FunFam" id="3.40.50.720:FF:000244">
    <property type="entry name" value="quinone oxidoreductase"/>
    <property type="match status" value="1"/>
</dbReference>
<evidence type="ECO:0000313" key="4">
    <source>
        <dbReference type="Proteomes" id="UP000440578"/>
    </source>
</evidence>
<keyword evidence="4" id="KW-1185">Reference proteome</keyword>
<sequence length="328" mass="34617">MVAGAAVRRIMRAIQVFEFGGPEVLKYSAEVAAPEITAPNQVLVGIASVGVNPVETYIRAGAREHPLPYIPGSDGAGKVLQVGEDVNGLQVGQRVFLCRGPDGGPSGTYASCTVAPASCVRALPDRLTFQQGAGVGIPYFTAWHALMQRAAAGRGSRVLVHGASGAVGLAAVQIARHHGMLVMGTAGTEEGMKLVKEQGAEHVFNHRTPGYTQEILTASNGGVDVILEMLANVNLATDLTLLRFRGRVVVIGSRGSIQIDPRLTMGPETSIMGCALAAVTKEEWEELDLRIGEGLEAGWMTPIVDKTYPLEQVRTEPCRTELTPGTGV</sequence>
<feature type="domain" description="Enoyl reductase (ER)" evidence="2">
    <location>
        <begin position="20"/>
        <end position="315"/>
    </location>
</feature>
<accession>A0A6A4WHF1</accession>
<dbReference type="SUPFAM" id="SSF50129">
    <property type="entry name" value="GroES-like"/>
    <property type="match status" value="1"/>
</dbReference>
<dbReference type="Pfam" id="PF08240">
    <property type="entry name" value="ADH_N"/>
    <property type="match status" value="1"/>
</dbReference>
<dbReference type="InterPro" id="IPR051603">
    <property type="entry name" value="Zinc-ADH_QOR/CCCR"/>
</dbReference>
<protein>
    <submittedName>
        <fullName evidence="3">Quinone oxidoreductase</fullName>
    </submittedName>
</protein>
<dbReference type="InterPro" id="IPR011032">
    <property type="entry name" value="GroES-like_sf"/>
</dbReference>
<reference evidence="3 4" key="1">
    <citation type="submission" date="2019-07" db="EMBL/GenBank/DDBJ databases">
        <title>Draft genome assembly of a fouling barnacle, Amphibalanus amphitrite (Darwin, 1854): The first reference genome for Thecostraca.</title>
        <authorList>
            <person name="Kim W."/>
        </authorList>
    </citation>
    <scope>NUCLEOTIDE SEQUENCE [LARGE SCALE GENOMIC DNA]</scope>
    <source>
        <strain evidence="3">SNU_AA5</strain>
        <tissue evidence="3">Soma without cirri and trophi</tissue>
    </source>
</reference>
<dbReference type="GO" id="GO:0003960">
    <property type="term" value="F:quinone reductase (NADPH) activity"/>
    <property type="evidence" value="ECO:0007669"/>
    <property type="project" value="TreeGrafter"/>
</dbReference>
<dbReference type="EMBL" id="VIIS01001159">
    <property type="protein sequence ID" value="KAF0301478.1"/>
    <property type="molecule type" value="Genomic_DNA"/>
</dbReference>
<evidence type="ECO:0000256" key="1">
    <source>
        <dbReference type="ARBA" id="ARBA00022857"/>
    </source>
</evidence>
<keyword evidence="1" id="KW-0521">NADP</keyword>
<organism evidence="3 4">
    <name type="scientific">Amphibalanus amphitrite</name>
    <name type="common">Striped barnacle</name>
    <name type="synonym">Balanus amphitrite</name>
    <dbReference type="NCBI Taxonomy" id="1232801"/>
    <lineage>
        <taxon>Eukaryota</taxon>
        <taxon>Metazoa</taxon>
        <taxon>Ecdysozoa</taxon>
        <taxon>Arthropoda</taxon>
        <taxon>Crustacea</taxon>
        <taxon>Multicrustacea</taxon>
        <taxon>Cirripedia</taxon>
        <taxon>Thoracica</taxon>
        <taxon>Thoracicalcarea</taxon>
        <taxon>Balanomorpha</taxon>
        <taxon>Balanoidea</taxon>
        <taxon>Balanidae</taxon>
        <taxon>Amphibalaninae</taxon>
        <taxon>Amphibalanus</taxon>
    </lineage>
</organism>
<dbReference type="Gene3D" id="3.90.180.10">
    <property type="entry name" value="Medium-chain alcohol dehydrogenases, catalytic domain"/>
    <property type="match status" value="1"/>
</dbReference>
<dbReference type="Pfam" id="PF00107">
    <property type="entry name" value="ADH_zinc_N"/>
    <property type="match status" value="1"/>
</dbReference>
<dbReference type="GO" id="GO:0003730">
    <property type="term" value="F:mRNA 3'-UTR binding"/>
    <property type="evidence" value="ECO:0007669"/>
    <property type="project" value="TreeGrafter"/>
</dbReference>
<dbReference type="GO" id="GO:0005829">
    <property type="term" value="C:cytosol"/>
    <property type="evidence" value="ECO:0007669"/>
    <property type="project" value="TreeGrafter"/>
</dbReference>
<dbReference type="InterPro" id="IPR013149">
    <property type="entry name" value="ADH-like_C"/>
</dbReference>
<comment type="caution">
    <text evidence="3">The sequence shown here is derived from an EMBL/GenBank/DDBJ whole genome shotgun (WGS) entry which is preliminary data.</text>
</comment>
<name>A0A6A4WHF1_AMPAM</name>
<evidence type="ECO:0000313" key="3">
    <source>
        <dbReference type="EMBL" id="KAF0301478.1"/>
    </source>
</evidence>
<evidence type="ECO:0000259" key="2">
    <source>
        <dbReference type="SMART" id="SM00829"/>
    </source>
</evidence>
<dbReference type="SUPFAM" id="SSF51735">
    <property type="entry name" value="NAD(P)-binding Rossmann-fold domains"/>
    <property type="match status" value="1"/>
</dbReference>
<dbReference type="InterPro" id="IPR020843">
    <property type="entry name" value="ER"/>
</dbReference>